<comment type="caution">
    <text evidence="3">The sequence shown here is derived from an EMBL/GenBank/DDBJ whole genome shotgun (WGS) entry which is preliminary data.</text>
</comment>
<evidence type="ECO:0000256" key="1">
    <source>
        <dbReference type="SAM" id="MobiDB-lite"/>
    </source>
</evidence>
<feature type="region of interest" description="Disordered" evidence="1">
    <location>
        <begin position="1"/>
        <end position="217"/>
    </location>
</feature>
<feature type="compositionally biased region" description="Basic and acidic residues" evidence="1">
    <location>
        <begin position="40"/>
        <end position="49"/>
    </location>
</feature>
<feature type="compositionally biased region" description="Polar residues" evidence="1">
    <location>
        <begin position="80"/>
        <end position="100"/>
    </location>
</feature>
<organism evidence="3 4">
    <name type="scientific">Eragrostis curvula</name>
    <name type="common">weeping love grass</name>
    <dbReference type="NCBI Taxonomy" id="38414"/>
    <lineage>
        <taxon>Eukaryota</taxon>
        <taxon>Viridiplantae</taxon>
        <taxon>Streptophyta</taxon>
        <taxon>Embryophyta</taxon>
        <taxon>Tracheophyta</taxon>
        <taxon>Spermatophyta</taxon>
        <taxon>Magnoliopsida</taxon>
        <taxon>Liliopsida</taxon>
        <taxon>Poales</taxon>
        <taxon>Poaceae</taxon>
        <taxon>PACMAD clade</taxon>
        <taxon>Chloridoideae</taxon>
        <taxon>Eragrostideae</taxon>
        <taxon>Eragrostidinae</taxon>
        <taxon>Eragrostis</taxon>
    </lineage>
</organism>
<dbReference type="OrthoDB" id="1908057at2759"/>
<feature type="non-terminal residue" evidence="3">
    <location>
        <position position="1"/>
    </location>
</feature>
<evidence type="ECO:0000313" key="3">
    <source>
        <dbReference type="EMBL" id="TVU04420.1"/>
    </source>
</evidence>
<dbReference type="PANTHER" id="PTHR31928:SF17">
    <property type="entry name" value="OS11G0265300 PROTEIN"/>
    <property type="match status" value="1"/>
</dbReference>
<name>A0A5J9SZN1_9POAL</name>
<dbReference type="AlphaFoldDB" id="A0A5J9SZN1"/>
<accession>A0A5J9SZN1</accession>
<feature type="domain" description="DUF6857" evidence="2">
    <location>
        <begin position="382"/>
        <end position="453"/>
    </location>
</feature>
<evidence type="ECO:0000313" key="4">
    <source>
        <dbReference type="Proteomes" id="UP000324897"/>
    </source>
</evidence>
<dbReference type="InterPro" id="IPR049172">
    <property type="entry name" value="DUF6857_pln"/>
</dbReference>
<gene>
    <name evidence="3" type="ORF">EJB05_50007</name>
</gene>
<feature type="compositionally biased region" description="Basic residues" evidence="1">
    <location>
        <begin position="1"/>
        <end position="17"/>
    </location>
</feature>
<dbReference type="Proteomes" id="UP000324897">
    <property type="component" value="Unassembled WGS sequence"/>
</dbReference>
<sequence length="502" mass="53804">MEKYKRPKSSLAPHRRRFEPLDMNKSSSSLNMSTSSLRSIGEKTRKDDAATQGSTNTPTVKFAPPPKPSSLAPSTKTTSRLVSSQQVMSRPGTASGQRPGSSAGPRCGTSAGRLSEAGRKAARRSWGLAGATDATKEERRNDPSAPKVQQVRSSSAPRRILQPEEKEKPSPKRSSKIMTPSRTKNPESPPTRDAVPERRSPPIITNKNGDQKSPSVVSLNNTAKVTPARRVTVAMIGASWDSLPSDVQSLGQEVMRHRDNAEAAAVEALQEASAADILLRCLSAFADLTSAAAEQSPQQTVDEFLALHAALTSSAAAVADEEKQQDRRLAGDWLRAAVATDLAPFSLYTATARNSSQSPPLTRRPAAMAAGGEETWLEAARRGLGEEMRAWFLGHVERLLDGDVAGTLGQLKRVSDWLDHGVGMLGSESEAVDRVRKKIYGFLLDHVESAVVALNGGAAPAVGGDNERKCQCCIVVRLVGPEVQNFENAFSCLIGVRCHVCT</sequence>
<reference evidence="3 4" key="1">
    <citation type="journal article" date="2019" name="Sci. Rep.">
        <title>A high-quality genome of Eragrostis curvula grass provides insights into Poaceae evolution and supports new strategies to enhance forage quality.</title>
        <authorList>
            <person name="Carballo J."/>
            <person name="Santos B.A.C.M."/>
            <person name="Zappacosta D."/>
            <person name="Garbus I."/>
            <person name="Selva J.P."/>
            <person name="Gallo C.A."/>
            <person name="Diaz A."/>
            <person name="Albertini E."/>
            <person name="Caccamo M."/>
            <person name="Echenique V."/>
        </authorList>
    </citation>
    <scope>NUCLEOTIDE SEQUENCE [LARGE SCALE GENOMIC DNA]</scope>
    <source>
        <strain evidence="4">cv. Victoria</strain>
        <tissue evidence="3">Leaf</tissue>
    </source>
</reference>
<protein>
    <recommendedName>
        <fullName evidence="2">DUF6857 domain-containing protein</fullName>
    </recommendedName>
</protein>
<feature type="domain" description="DUF6857" evidence="2">
    <location>
        <begin position="237"/>
        <end position="361"/>
    </location>
</feature>
<dbReference type="EMBL" id="RWGY01000057">
    <property type="protein sequence ID" value="TVU04420.1"/>
    <property type="molecule type" value="Genomic_DNA"/>
</dbReference>
<feature type="compositionally biased region" description="Low complexity" evidence="1">
    <location>
        <begin position="69"/>
        <end position="79"/>
    </location>
</feature>
<feature type="compositionally biased region" description="Basic and acidic residues" evidence="1">
    <location>
        <begin position="161"/>
        <end position="170"/>
    </location>
</feature>
<keyword evidence="4" id="KW-1185">Reference proteome</keyword>
<dbReference type="InterPro" id="IPR010341">
    <property type="entry name" value="DUF936_pln"/>
</dbReference>
<evidence type="ECO:0000259" key="2">
    <source>
        <dbReference type="Pfam" id="PF21647"/>
    </source>
</evidence>
<dbReference type="Gramene" id="TVU04420">
    <property type="protein sequence ID" value="TVU04420"/>
    <property type="gene ID" value="EJB05_50007"/>
</dbReference>
<dbReference type="Pfam" id="PF21647">
    <property type="entry name" value="DUF6857"/>
    <property type="match status" value="2"/>
</dbReference>
<feature type="compositionally biased region" description="Polar residues" evidence="1">
    <location>
        <begin position="203"/>
        <end position="217"/>
    </location>
</feature>
<proteinExistence type="predicted"/>
<dbReference type="PANTHER" id="PTHR31928">
    <property type="entry name" value="EXPRESSED PROTEIN"/>
    <property type="match status" value="1"/>
</dbReference>
<feature type="compositionally biased region" description="Low complexity" evidence="1">
    <location>
        <begin position="26"/>
        <end position="39"/>
    </location>
</feature>